<dbReference type="SUPFAM" id="SSF53098">
    <property type="entry name" value="Ribonuclease H-like"/>
    <property type="match status" value="1"/>
</dbReference>
<organism evidence="2 3">
    <name type="scientific">Dipteronia dyeriana</name>
    <dbReference type="NCBI Taxonomy" id="168575"/>
    <lineage>
        <taxon>Eukaryota</taxon>
        <taxon>Viridiplantae</taxon>
        <taxon>Streptophyta</taxon>
        <taxon>Embryophyta</taxon>
        <taxon>Tracheophyta</taxon>
        <taxon>Spermatophyta</taxon>
        <taxon>Magnoliopsida</taxon>
        <taxon>eudicotyledons</taxon>
        <taxon>Gunneridae</taxon>
        <taxon>Pentapetalae</taxon>
        <taxon>rosids</taxon>
        <taxon>malvids</taxon>
        <taxon>Sapindales</taxon>
        <taxon>Sapindaceae</taxon>
        <taxon>Hippocastanoideae</taxon>
        <taxon>Acereae</taxon>
        <taxon>Dipteronia</taxon>
    </lineage>
</organism>
<dbReference type="CDD" id="cd06222">
    <property type="entry name" value="RNase_H_like"/>
    <property type="match status" value="1"/>
</dbReference>
<feature type="domain" description="RNase H type-1" evidence="1">
    <location>
        <begin position="128"/>
        <end position="222"/>
    </location>
</feature>
<dbReference type="Proteomes" id="UP001280121">
    <property type="component" value="Unassembled WGS sequence"/>
</dbReference>
<sequence>MDKVWDKVWDTVSSYDGNKAPGPDGFNLNFIKENWKVIKVDFMKFLEEFHWNGLVVKKLNRTFIALISKCVKQKTIKDFKPISLVRNGKVFKNANADFTQAQDMLGALQAKGNRRCFGIIEEKSCACFRPISGVQYVITAEIQAISKACNLCAPRLELDGKIIKFVSDSTLAVSWINSSGFRNLEHTQTIYDIRSLQRSLGRASVVFSLRASNSFADMLAKKGVRDVGHLI</sequence>
<comment type="caution">
    <text evidence="2">The sequence shown here is derived from an EMBL/GenBank/DDBJ whole genome shotgun (WGS) entry which is preliminary data.</text>
</comment>
<dbReference type="Gene3D" id="3.30.420.10">
    <property type="entry name" value="Ribonuclease H-like superfamily/Ribonuclease H"/>
    <property type="match status" value="1"/>
</dbReference>
<evidence type="ECO:0000313" key="2">
    <source>
        <dbReference type="EMBL" id="KAK2634746.1"/>
    </source>
</evidence>
<accession>A0AAD9TFD5</accession>
<keyword evidence="3" id="KW-1185">Reference proteome</keyword>
<dbReference type="GO" id="GO:0003676">
    <property type="term" value="F:nucleic acid binding"/>
    <property type="evidence" value="ECO:0007669"/>
    <property type="project" value="InterPro"/>
</dbReference>
<dbReference type="InterPro" id="IPR044730">
    <property type="entry name" value="RNase_H-like_dom_plant"/>
</dbReference>
<dbReference type="Pfam" id="PF13456">
    <property type="entry name" value="RVT_3"/>
    <property type="match status" value="1"/>
</dbReference>
<dbReference type="EMBL" id="JANJYI010000009">
    <property type="protein sequence ID" value="KAK2634746.1"/>
    <property type="molecule type" value="Genomic_DNA"/>
</dbReference>
<reference evidence="2" key="1">
    <citation type="journal article" date="2023" name="Plant J.">
        <title>Genome sequences and population genomics provide insights into the demographic history, inbreeding, and mutation load of two 'living fossil' tree species of Dipteronia.</title>
        <authorList>
            <person name="Feng Y."/>
            <person name="Comes H.P."/>
            <person name="Chen J."/>
            <person name="Zhu S."/>
            <person name="Lu R."/>
            <person name="Zhang X."/>
            <person name="Li P."/>
            <person name="Qiu J."/>
            <person name="Olsen K.M."/>
            <person name="Qiu Y."/>
        </authorList>
    </citation>
    <scope>NUCLEOTIDE SEQUENCE</scope>
    <source>
        <strain evidence="2">KIB01</strain>
    </source>
</reference>
<dbReference type="GO" id="GO:0004523">
    <property type="term" value="F:RNA-DNA hybrid ribonuclease activity"/>
    <property type="evidence" value="ECO:0007669"/>
    <property type="project" value="InterPro"/>
</dbReference>
<name>A0AAD9TFD5_9ROSI</name>
<dbReference type="InterPro" id="IPR002156">
    <property type="entry name" value="RNaseH_domain"/>
</dbReference>
<evidence type="ECO:0000259" key="1">
    <source>
        <dbReference type="Pfam" id="PF13456"/>
    </source>
</evidence>
<proteinExistence type="predicted"/>
<dbReference type="InterPro" id="IPR036397">
    <property type="entry name" value="RNaseH_sf"/>
</dbReference>
<gene>
    <name evidence="2" type="ORF">Ddye_029538</name>
</gene>
<dbReference type="InterPro" id="IPR012337">
    <property type="entry name" value="RNaseH-like_sf"/>
</dbReference>
<dbReference type="AlphaFoldDB" id="A0AAD9TFD5"/>
<evidence type="ECO:0000313" key="3">
    <source>
        <dbReference type="Proteomes" id="UP001280121"/>
    </source>
</evidence>
<protein>
    <recommendedName>
        <fullName evidence="1">RNase H type-1 domain-containing protein</fullName>
    </recommendedName>
</protein>